<keyword evidence="2" id="KW-1185">Reference proteome</keyword>
<evidence type="ECO:0000313" key="2">
    <source>
        <dbReference type="Proteomes" id="UP001172386"/>
    </source>
</evidence>
<name>A0ACC3A2A7_9EURO</name>
<accession>A0ACC3A2A7</accession>
<protein>
    <submittedName>
        <fullName evidence="1">Uncharacterized protein</fullName>
    </submittedName>
</protein>
<reference evidence="1" key="1">
    <citation type="submission" date="2022-10" db="EMBL/GenBank/DDBJ databases">
        <title>Culturing micro-colonial fungi from biological soil crusts in the Mojave desert and describing Neophaeococcomyces mojavensis, and introducing the new genera and species Taxawa tesnikishii.</title>
        <authorList>
            <person name="Kurbessoian T."/>
            <person name="Stajich J.E."/>
        </authorList>
    </citation>
    <scope>NUCLEOTIDE SEQUENCE</scope>
    <source>
        <strain evidence="1">JES_112</strain>
    </source>
</reference>
<dbReference type="Proteomes" id="UP001172386">
    <property type="component" value="Unassembled WGS sequence"/>
</dbReference>
<dbReference type="EMBL" id="JAPDRQ010000125">
    <property type="protein sequence ID" value="KAJ9654296.1"/>
    <property type="molecule type" value="Genomic_DNA"/>
</dbReference>
<evidence type="ECO:0000313" key="1">
    <source>
        <dbReference type="EMBL" id="KAJ9654296.1"/>
    </source>
</evidence>
<sequence length="572" mass="60996">MSGMVIEQATTEVRCASDTTTEMPAATPEPGSDAHREQFEIDDGGTLATNVAENEVNYPKGVKLAAISSALIIVLMVLGLDISIVAVTIPALSDQFQSIQDIAWYSTALQLVMCSFMFLWGKAYTLFSVKWLFMTSLATFEAGNVLCTFAQSSRMFIAGRAICGFGCAGLSGGVFTIFTHTFPLRQRALVTGLAGAIETLACIASPVVGGALITGWTWRACFGINIPLGLIGCGVIYVCLHLDPNPDENLSLKEKIKRLDLLGTAILAPAMLCLLLALQWGGTLYRWDDTRVIALFVLSGVLLSGFLLTEWRLGEKASLPFRILRNRSLLAGAFFDHCCNATVTVIEYYMSIYFQGVRGYSAAKTGVFALPVVVGVCIASPLAGGFTTWIGYYFPTMYVPAVLASVAVGILTTIDIDTSIAQVLCVLALLGFGIGAGIQAPQVAAQTVLKQSEVSIGISIVQFGAQMGPVLFLAGGAALFTNRLQDEIEKHSPTTNATSLENMGLTDIRNALGPVALKGVLTGYNEALVQTLYLPLALACVSIIGCVLIERKSVKKEAQNDSQSQEQNLDTA</sequence>
<organism evidence="1 2">
    <name type="scientific">Neophaeococcomyces mojaviensis</name>
    <dbReference type="NCBI Taxonomy" id="3383035"/>
    <lineage>
        <taxon>Eukaryota</taxon>
        <taxon>Fungi</taxon>
        <taxon>Dikarya</taxon>
        <taxon>Ascomycota</taxon>
        <taxon>Pezizomycotina</taxon>
        <taxon>Eurotiomycetes</taxon>
        <taxon>Chaetothyriomycetidae</taxon>
        <taxon>Chaetothyriales</taxon>
        <taxon>Chaetothyriales incertae sedis</taxon>
        <taxon>Neophaeococcomyces</taxon>
    </lineage>
</organism>
<comment type="caution">
    <text evidence="1">The sequence shown here is derived from an EMBL/GenBank/DDBJ whole genome shotgun (WGS) entry which is preliminary data.</text>
</comment>
<gene>
    <name evidence="1" type="ORF">H2198_006646</name>
</gene>
<proteinExistence type="predicted"/>